<dbReference type="Pfam" id="PF13307">
    <property type="entry name" value="Helicase_C_2"/>
    <property type="match status" value="1"/>
</dbReference>
<dbReference type="InterPro" id="IPR011604">
    <property type="entry name" value="PDDEXK-like_dom_sf"/>
</dbReference>
<dbReference type="AlphaFoldDB" id="A0A5P9NP01"/>
<evidence type="ECO:0000256" key="3">
    <source>
        <dbReference type="ARBA" id="ARBA00022741"/>
    </source>
</evidence>
<dbReference type="Proteomes" id="UP000326287">
    <property type="component" value="Chromosome"/>
</dbReference>
<keyword evidence="1" id="KW-0004">4Fe-4S</keyword>
<evidence type="ECO:0000256" key="10">
    <source>
        <dbReference type="ARBA" id="ARBA00023125"/>
    </source>
</evidence>
<dbReference type="Pfam" id="PF00270">
    <property type="entry name" value="DEAD"/>
    <property type="match status" value="1"/>
</dbReference>
<gene>
    <name evidence="15" type="ORF">EY643_18715</name>
</gene>
<dbReference type="GO" id="GO:0006281">
    <property type="term" value="P:DNA repair"/>
    <property type="evidence" value="ECO:0007669"/>
    <property type="project" value="UniProtKB-KW"/>
</dbReference>
<protein>
    <submittedName>
        <fullName evidence="15">ATP-dependent DNA helicase</fullName>
    </submittedName>
</protein>
<evidence type="ECO:0000313" key="16">
    <source>
        <dbReference type="Proteomes" id="UP000326287"/>
    </source>
</evidence>
<dbReference type="KEGG" id="halc:EY643_18715"/>
<evidence type="ECO:0000256" key="8">
    <source>
        <dbReference type="ARBA" id="ARBA00023004"/>
    </source>
</evidence>
<dbReference type="InterPro" id="IPR006555">
    <property type="entry name" value="ATP-dep_Helicase_C"/>
</dbReference>
<evidence type="ECO:0000256" key="1">
    <source>
        <dbReference type="ARBA" id="ARBA00022485"/>
    </source>
</evidence>
<dbReference type="OrthoDB" id="9765586at2"/>
<keyword evidence="16" id="KW-1185">Reference proteome</keyword>
<evidence type="ECO:0000256" key="12">
    <source>
        <dbReference type="ARBA" id="ARBA00023235"/>
    </source>
</evidence>
<dbReference type="InterPro" id="IPR042493">
    <property type="entry name" value="XPD_DNA_FeS"/>
</dbReference>
<dbReference type="InterPro" id="IPR045028">
    <property type="entry name" value="DinG/Rad3-like"/>
</dbReference>
<evidence type="ECO:0000256" key="11">
    <source>
        <dbReference type="ARBA" id="ARBA00023204"/>
    </source>
</evidence>
<dbReference type="GO" id="GO:0051539">
    <property type="term" value="F:4 iron, 4 sulfur cluster binding"/>
    <property type="evidence" value="ECO:0007669"/>
    <property type="project" value="UniProtKB-KW"/>
</dbReference>
<keyword evidence="7" id="KW-0067">ATP-binding</keyword>
<dbReference type="SMART" id="SM00491">
    <property type="entry name" value="HELICc2"/>
    <property type="match status" value="1"/>
</dbReference>
<evidence type="ECO:0000259" key="14">
    <source>
        <dbReference type="PROSITE" id="PS51193"/>
    </source>
</evidence>
<evidence type="ECO:0000256" key="5">
    <source>
        <dbReference type="ARBA" id="ARBA00022801"/>
    </source>
</evidence>
<keyword evidence="2" id="KW-0479">Metal-binding</keyword>
<dbReference type="Pfam" id="PF06733">
    <property type="entry name" value="DEAD_2"/>
    <property type="match status" value="1"/>
</dbReference>
<dbReference type="InterPro" id="IPR011545">
    <property type="entry name" value="DEAD/DEAH_box_helicase_dom"/>
</dbReference>
<dbReference type="InterPro" id="IPR014013">
    <property type="entry name" value="Helic_SF1/SF2_ATP-bd_DinG/Rad3"/>
</dbReference>
<dbReference type="Gene3D" id="1.10.275.40">
    <property type="match status" value="1"/>
</dbReference>
<keyword evidence="6 15" id="KW-0347">Helicase</keyword>
<dbReference type="GO" id="GO:0003677">
    <property type="term" value="F:DNA binding"/>
    <property type="evidence" value="ECO:0007669"/>
    <property type="project" value="UniProtKB-KW"/>
</dbReference>
<dbReference type="PANTHER" id="PTHR11472:SF34">
    <property type="entry name" value="REGULATOR OF TELOMERE ELONGATION HELICASE 1"/>
    <property type="match status" value="1"/>
</dbReference>
<dbReference type="PROSITE" id="PS51193">
    <property type="entry name" value="HELICASE_ATP_BIND_2"/>
    <property type="match status" value="1"/>
</dbReference>
<dbReference type="InterPro" id="IPR027417">
    <property type="entry name" value="P-loop_NTPase"/>
</dbReference>
<evidence type="ECO:0000256" key="7">
    <source>
        <dbReference type="ARBA" id="ARBA00022840"/>
    </source>
</evidence>
<evidence type="ECO:0000256" key="6">
    <source>
        <dbReference type="ARBA" id="ARBA00022806"/>
    </source>
</evidence>
<proteinExistence type="inferred from homology"/>
<dbReference type="SUPFAM" id="SSF52540">
    <property type="entry name" value="P-loop containing nucleoside triphosphate hydrolases"/>
    <property type="match status" value="2"/>
</dbReference>
<dbReference type="GO" id="GO:0046872">
    <property type="term" value="F:metal ion binding"/>
    <property type="evidence" value="ECO:0007669"/>
    <property type="project" value="UniProtKB-KW"/>
</dbReference>
<evidence type="ECO:0000256" key="13">
    <source>
        <dbReference type="ARBA" id="ARBA00038058"/>
    </source>
</evidence>
<evidence type="ECO:0000256" key="9">
    <source>
        <dbReference type="ARBA" id="ARBA00023014"/>
    </source>
</evidence>
<dbReference type="GO" id="GO:0003678">
    <property type="term" value="F:DNA helicase activity"/>
    <property type="evidence" value="ECO:0007669"/>
    <property type="project" value="InterPro"/>
</dbReference>
<organism evidence="15 16">
    <name type="scientific">Halioglobus maricola</name>
    <dbReference type="NCBI Taxonomy" id="2601894"/>
    <lineage>
        <taxon>Bacteria</taxon>
        <taxon>Pseudomonadati</taxon>
        <taxon>Pseudomonadota</taxon>
        <taxon>Gammaproteobacteria</taxon>
        <taxon>Cellvibrionales</taxon>
        <taxon>Halieaceae</taxon>
        <taxon>Halioglobus</taxon>
    </lineage>
</organism>
<dbReference type="InterPro" id="IPR010614">
    <property type="entry name" value="RAD3-like_helicase_DEAD"/>
</dbReference>
<dbReference type="PANTHER" id="PTHR11472">
    <property type="entry name" value="DNA REPAIR DEAD HELICASE RAD3/XP-D SUBFAMILY MEMBER"/>
    <property type="match status" value="1"/>
</dbReference>
<accession>A0A5P9NP01</accession>
<dbReference type="EMBL" id="CP036422">
    <property type="protein sequence ID" value="QFU77541.1"/>
    <property type="molecule type" value="Genomic_DNA"/>
</dbReference>
<sequence>MPCSTVRNVGCDSSVRSRSQRKWPGLSGAMTEIAVTVRDLVAFCHRRGDIDHRFTPSPTAAQGIEGHQRIYRRRPESYRREFPVEYRRQFGDISLLVRGRADGYDPDIGLVEEIKTCRVDPEDIPATISQLHMAQAKTYAAIIARAEDVDALKVRLSWLDIDRDEETRIDETCTRGELDVFLEETLRDFASWLTLLARSRRRRDVSLAGLAFPHGEFRPGQRDIAELVYKCVDQGGELMVEAPTGIGKTAAAMYPALRALERGKHEGVVFATARTVGRRAAEECLQLLADAGLEMPWLSLTAKDSICFSPGKACHAQDCPYADGYYDRLGDALRAAVSHGALSRAGIEDIAREHSVCPYQLADDLLPWVDMVVADLHYLYSLYPRLGLLAQQEGRRFTVLLDEAHNLPERARGMYSAALAKSQLMRVKKGAAKPVRRALERLNRCLLALQKEQWAEEDCDYRQTLPDKLEFTLLDFVAATGEQLAEEPALFQRVPEHGDFYFKVLHWLRVSEHWGDDFVFELQRGAGEQGLMLSLNCLDPSRLLAGGHDRLHASVAFSATLSPAYWMRQMLGFGDDAVCRRLDSPFEPDQLDVQLVSTVDTRYSARAGSLNSLAEHIQRWLESTEGNCIVYFSSYAYMRDALALIDIGARSLWQQEPGLDHSAREALLTDFTEKRDLVAFCILGGVFGEGIDLPGDQLRGVAVVGVGLPQVGRERERLRAWYQQKYGQGFEYAYLYPGMQKVDQALGRVVRTAQDQGRALLVDARYSWKQYRDLLPPWWKYHD</sequence>
<dbReference type="InterPro" id="IPR006554">
    <property type="entry name" value="Helicase-like_DEXD_c2"/>
</dbReference>
<keyword evidence="9" id="KW-0411">Iron-sulfur</keyword>
<dbReference type="GO" id="GO:0005524">
    <property type="term" value="F:ATP binding"/>
    <property type="evidence" value="ECO:0007669"/>
    <property type="project" value="UniProtKB-KW"/>
</dbReference>
<dbReference type="GO" id="GO:0016818">
    <property type="term" value="F:hydrolase activity, acting on acid anhydrides, in phosphorus-containing anhydrides"/>
    <property type="evidence" value="ECO:0007669"/>
    <property type="project" value="InterPro"/>
</dbReference>
<keyword evidence="8" id="KW-0408">Iron</keyword>
<keyword evidence="4" id="KW-0227">DNA damage</keyword>
<keyword evidence="10" id="KW-0238">DNA-binding</keyword>
<dbReference type="Gene3D" id="1.10.30.20">
    <property type="entry name" value="Bacterial XPD DNA helicase, FeS cluster domain"/>
    <property type="match status" value="1"/>
</dbReference>
<dbReference type="Gene3D" id="3.40.50.300">
    <property type="entry name" value="P-loop containing nucleotide triphosphate hydrolases"/>
    <property type="match status" value="2"/>
</dbReference>
<keyword evidence="3" id="KW-0547">Nucleotide-binding</keyword>
<feature type="domain" description="Helicase ATP-binding" evidence="14">
    <location>
        <begin position="207"/>
        <end position="465"/>
    </location>
</feature>
<evidence type="ECO:0000256" key="4">
    <source>
        <dbReference type="ARBA" id="ARBA00022763"/>
    </source>
</evidence>
<keyword evidence="5" id="KW-0378">Hydrolase</keyword>
<keyword evidence="11" id="KW-0234">DNA repair</keyword>
<reference evidence="15 16" key="1">
    <citation type="submission" date="2019-02" db="EMBL/GenBank/DDBJ databases">
        <authorList>
            <person name="Li S.-H."/>
        </authorList>
    </citation>
    <scope>NUCLEOTIDE SEQUENCE [LARGE SCALE GENOMIC DNA]</scope>
    <source>
        <strain evidence="15 16">IMCC14385</strain>
    </source>
</reference>
<dbReference type="SMART" id="SM00488">
    <property type="entry name" value="DEXDc2"/>
    <property type="match status" value="1"/>
</dbReference>
<name>A0A5P9NP01_9GAMM</name>
<comment type="similarity">
    <text evidence="13">Belongs to the helicase family. DinG subfamily.</text>
</comment>
<dbReference type="Gene3D" id="3.90.320.10">
    <property type="match status" value="1"/>
</dbReference>
<evidence type="ECO:0000313" key="15">
    <source>
        <dbReference type="EMBL" id="QFU77541.1"/>
    </source>
</evidence>
<keyword evidence="12" id="KW-0413">Isomerase</keyword>
<evidence type="ECO:0000256" key="2">
    <source>
        <dbReference type="ARBA" id="ARBA00022723"/>
    </source>
</evidence>